<organism evidence="1 2">
    <name type="scientific">Podarcis lilfordi</name>
    <name type="common">Lilford's wall lizard</name>
    <dbReference type="NCBI Taxonomy" id="74358"/>
    <lineage>
        <taxon>Eukaryota</taxon>
        <taxon>Metazoa</taxon>
        <taxon>Chordata</taxon>
        <taxon>Craniata</taxon>
        <taxon>Vertebrata</taxon>
        <taxon>Euteleostomi</taxon>
        <taxon>Lepidosauria</taxon>
        <taxon>Squamata</taxon>
        <taxon>Bifurcata</taxon>
        <taxon>Unidentata</taxon>
        <taxon>Episquamata</taxon>
        <taxon>Laterata</taxon>
        <taxon>Lacertibaenia</taxon>
        <taxon>Lacertidae</taxon>
        <taxon>Podarcis</taxon>
    </lineage>
</organism>
<evidence type="ECO:0000313" key="2">
    <source>
        <dbReference type="Proteomes" id="UP001178461"/>
    </source>
</evidence>
<accession>A0AA35JPL0</accession>
<protein>
    <submittedName>
        <fullName evidence="1">Uncharacterized protein</fullName>
    </submittedName>
</protein>
<dbReference type="EMBL" id="OX395126">
    <property type="protein sequence ID" value="CAI5763426.1"/>
    <property type="molecule type" value="Genomic_DNA"/>
</dbReference>
<reference evidence="1" key="1">
    <citation type="submission" date="2022-12" db="EMBL/GenBank/DDBJ databases">
        <authorList>
            <person name="Alioto T."/>
            <person name="Alioto T."/>
            <person name="Gomez Garrido J."/>
        </authorList>
    </citation>
    <scope>NUCLEOTIDE SEQUENCE</scope>
</reference>
<dbReference type="AlphaFoldDB" id="A0AA35JPL0"/>
<sequence>MYSSFLLGGEPIPMAFAMHTLMAMKKLLFSAVLFAASQHPLVYMNRISGMPAVFEPDSIDYEDDPNAKEARAPKPLVVTVDHATNWSRSMVTLQKKNALYIEEGVGSDYLGKDHLTVPAVSSCNHFEACTFE</sequence>
<gene>
    <name evidence="1" type="ORF">PODLI_1B024621</name>
</gene>
<dbReference type="Proteomes" id="UP001178461">
    <property type="component" value="Chromosome 1"/>
</dbReference>
<proteinExistence type="predicted"/>
<name>A0AA35JPL0_9SAUR</name>
<keyword evidence="2" id="KW-1185">Reference proteome</keyword>
<evidence type="ECO:0000313" key="1">
    <source>
        <dbReference type="EMBL" id="CAI5763426.1"/>
    </source>
</evidence>